<evidence type="ECO:0000259" key="1">
    <source>
        <dbReference type="Pfam" id="PF03724"/>
    </source>
</evidence>
<keyword evidence="3" id="KW-1185">Reference proteome</keyword>
<sequence>MRRLAILSLIVGFAGVIALFGLSFKARSESRAPDLTGASWLAEDINGGGVIDFAQTTLMIGHDGAVSGSGGCNRFMSKAVVKGRKLTFKPAAATRKLCPPALMDQEHKFFAILERTRAFRLVDGKLTLRDASGKTIARLARQD</sequence>
<dbReference type="Proteomes" id="UP000238563">
    <property type="component" value="Unassembled WGS sequence"/>
</dbReference>
<dbReference type="Pfam" id="PF03724">
    <property type="entry name" value="META"/>
    <property type="match status" value="1"/>
</dbReference>
<dbReference type="InterPro" id="IPR038670">
    <property type="entry name" value="HslJ-like_sf"/>
</dbReference>
<reference evidence="2 3" key="1">
    <citation type="submission" date="2018-02" db="EMBL/GenBank/DDBJ databases">
        <title>The draft genome of Phyllobacterium myrsinacearum DSM5892.</title>
        <authorList>
            <person name="Li L."/>
            <person name="Liu L."/>
            <person name="Zhang X."/>
            <person name="Wang T."/>
        </authorList>
    </citation>
    <scope>NUCLEOTIDE SEQUENCE [LARGE SCALE GENOMIC DNA]</scope>
    <source>
        <strain evidence="2 3">DSM 5892</strain>
    </source>
</reference>
<dbReference type="PANTHER" id="PTHR35535:SF1">
    <property type="entry name" value="HEAT SHOCK PROTEIN HSLJ"/>
    <property type="match status" value="1"/>
</dbReference>
<name>A0A2S9JDM8_9HYPH</name>
<accession>A0A2S9JDM8</accession>
<evidence type="ECO:0000313" key="3">
    <source>
        <dbReference type="Proteomes" id="UP000238563"/>
    </source>
</evidence>
<feature type="domain" description="DUF306" evidence="1">
    <location>
        <begin position="34"/>
        <end position="139"/>
    </location>
</feature>
<organism evidence="2 3">
    <name type="scientific">Phyllobacterium myrsinacearum</name>
    <dbReference type="NCBI Taxonomy" id="28101"/>
    <lineage>
        <taxon>Bacteria</taxon>
        <taxon>Pseudomonadati</taxon>
        <taxon>Pseudomonadota</taxon>
        <taxon>Alphaproteobacteria</taxon>
        <taxon>Hyphomicrobiales</taxon>
        <taxon>Phyllobacteriaceae</taxon>
        <taxon>Phyllobacterium</taxon>
    </lineage>
</organism>
<proteinExistence type="predicted"/>
<comment type="caution">
    <text evidence="2">The sequence shown here is derived from an EMBL/GenBank/DDBJ whole genome shotgun (WGS) entry which is preliminary data.</text>
</comment>
<dbReference type="EMBL" id="PVBT01000006">
    <property type="protein sequence ID" value="PRD50995.1"/>
    <property type="molecule type" value="Genomic_DNA"/>
</dbReference>
<dbReference type="InterPro" id="IPR005184">
    <property type="entry name" value="DUF306_Meta_HslJ"/>
</dbReference>
<dbReference type="AlphaFoldDB" id="A0A2S9JDM8"/>
<dbReference type="Gene3D" id="2.40.128.270">
    <property type="match status" value="1"/>
</dbReference>
<dbReference type="PANTHER" id="PTHR35535">
    <property type="entry name" value="HEAT SHOCK PROTEIN HSLJ"/>
    <property type="match status" value="1"/>
</dbReference>
<evidence type="ECO:0000313" key="2">
    <source>
        <dbReference type="EMBL" id="PRD50995.1"/>
    </source>
</evidence>
<dbReference type="OrthoDB" id="9809132at2"/>
<dbReference type="RefSeq" id="WP_105735756.1">
    <property type="nucleotide sequence ID" value="NZ_PVBT01000006.1"/>
</dbReference>
<protein>
    <submittedName>
        <fullName evidence="2">META domain-containing protein</fullName>
    </submittedName>
</protein>
<gene>
    <name evidence="2" type="ORF">C5750_19315</name>
</gene>
<dbReference type="InterPro" id="IPR053147">
    <property type="entry name" value="Hsp_HslJ-like"/>
</dbReference>